<comment type="subcellular location">
    <subcellularLocation>
        <location evidence="1">Membrane</location>
        <topology evidence="1">Single-pass membrane protein</topology>
    </subcellularLocation>
</comment>
<keyword evidence="9" id="KW-0278">Fertilization</keyword>
<feature type="domain" description="Sushi" evidence="13">
    <location>
        <begin position="105"/>
        <end position="167"/>
    </location>
</feature>
<evidence type="ECO:0000256" key="12">
    <source>
        <dbReference type="SAM" id="SignalP"/>
    </source>
</evidence>
<keyword evidence="6" id="KW-0472">Membrane</keyword>
<keyword evidence="3 11" id="KW-0768">Sushi</keyword>
<dbReference type="Gene3D" id="2.10.70.10">
    <property type="entry name" value="Complement Module, domain 1"/>
    <property type="match status" value="4"/>
</dbReference>
<dbReference type="SMART" id="SM00032">
    <property type="entry name" value="CCP"/>
    <property type="match status" value="4"/>
</dbReference>
<keyword evidence="8" id="KW-0325">Glycoprotein</keyword>
<evidence type="ECO:0000313" key="15">
    <source>
        <dbReference type="RefSeq" id="XP_014638793.1"/>
    </source>
</evidence>
<accession>A0ABM1CGW2</accession>
<evidence type="ECO:0000256" key="5">
    <source>
        <dbReference type="ARBA" id="ARBA00022737"/>
    </source>
</evidence>
<evidence type="ECO:0000256" key="11">
    <source>
        <dbReference type="PROSITE-ProRule" id="PRU00302"/>
    </source>
</evidence>
<feature type="disulfide bond" evidence="11">
    <location>
        <begin position="264"/>
        <end position="291"/>
    </location>
</feature>
<protein>
    <recommendedName>
        <fullName evidence="2">Membrane cofactor protein</fullName>
    </recommendedName>
</protein>
<dbReference type="Proteomes" id="UP000694910">
    <property type="component" value="Unplaced"/>
</dbReference>
<dbReference type="InterPro" id="IPR035976">
    <property type="entry name" value="Sushi/SCR/CCP_sf"/>
</dbReference>
<gene>
    <name evidence="15" type="primary">LOC106800990</name>
</gene>
<dbReference type="PANTHER" id="PTHR45656">
    <property type="entry name" value="PROTEIN CBR-CLEC-78"/>
    <property type="match status" value="1"/>
</dbReference>
<keyword evidence="5" id="KW-0677">Repeat</keyword>
<feature type="domain" description="Sushi" evidence="13">
    <location>
        <begin position="41"/>
        <end position="104"/>
    </location>
</feature>
<keyword evidence="7 11" id="KW-1015">Disulfide bond</keyword>
<dbReference type="PROSITE" id="PS50923">
    <property type="entry name" value="SUSHI"/>
    <property type="match status" value="4"/>
</dbReference>
<dbReference type="RefSeq" id="XP_014638793.1">
    <property type="nucleotide sequence ID" value="XM_014783307.1"/>
</dbReference>
<feature type="signal peptide" evidence="12">
    <location>
        <begin position="1"/>
        <end position="40"/>
    </location>
</feature>
<comment type="subunit">
    <text evidence="10">Interacts with C3b. Interacts with C4b. Interacts with moesin/MSN.</text>
</comment>
<feature type="domain" description="Sushi" evidence="13">
    <location>
        <begin position="168"/>
        <end position="233"/>
    </location>
</feature>
<evidence type="ECO:0000313" key="14">
    <source>
        <dbReference type="Proteomes" id="UP000694910"/>
    </source>
</evidence>
<dbReference type="PIRSF" id="PIRSF037971">
    <property type="entry name" value="TLX_CD46"/>
    <property type="match status" value="1"/>
</dbReference>
<dbReference type="PANTHER" id="PTHR45656:SF15">
    <property type="entry name" value="SUSHI DOMAIN-CONTAINING PROTEIN"/>
    <property type="match status" value="1"/>
</dbReference>
<reference evidence="15" key="1">
    <citation type="submission" date="2025-08" db="UniProtKB">
        <authorList>
            <consortium name="RefSeq"/>
        </authorList>
    </citation>
    <scope>IDENTIFICATION</scope>
</reference>
<dbReference type="Pfam" id="PF00084">
    <property type="entry name" value="Sushi"/>
    <property type="match status" value="4"/>
</dbReference>
<evidence type="ECO:0000256" key="4">
    <source>
        <dbReference type="ARBA" id="ARBA00022729"/>
    </source>
</evidence>
<evidence type="ECO:0000256" key="2">
    <source>
        <dbReference type="ARBA" id="ARBA00017517"/>
    </source>
</evidence>
<evidence type="ECO:0000256" key="9">
    <source>
        <dbReference type="ARBA" id="ARBA00023279"/>
    </source>
</evidence>
<proteinExistence type="predicted"/>
<dbReference type="InterPro" id="IPR051277">
    <property type="entry name" value="SEZ6_CSMD_C4BPB_Regulators"/>
</dbReference>
<dbReference type="SUPFAM" id="SSF57535">
    <property type="entry name" value="Complement control module/SCR domain"/>
    <property type="match status" value="4"/>
</dbReference>
<organism evidence="14 15">
    <name type="scientific">Ceratotherium simum simum</name>
    <name type="common">Southern white rhinoceros</name>
    <dbReference type="NCBI Taxonomy" id="73337"/>
    <lineage>
        <taxon>Eukaryota</taxon>
        <taxon>Metazoa</taxon>
        <taxon>Chordata</taxon>
        <taxon>Craniata</taxon>
        <taxon>Vertebrata</taxon>
        <taxon>Euteleostomi</taxon>
        <taxon>Mammalia</taxon>
        <taxon>Eutheria</taxon>
        <taxon>Laurasiatheria</taxon>
        <taxon>Perissodactyla</taxon>
        <taxon>Rhinocerotidae</taxon>
        <taxon>Ceratotherium</taxon>
    </lineage>
</organism>
<evidence type="ECO:0000256" key="10">
    <source>
        <dbReference type="ARBA" id="ARBA00047055"/>
    </source>
</evidence>
<dbReference type="InterPro" id="IPR000436">
    <property type="entry name" value="Sushi_SCR_CCP_dom"/>
</dbReference>
<comment type="caution">
    <text evidence="11">Lacks conserved residue(s) required for the propagation of feature annotation.</text>
</comment>
<keyword evidence="14" id="KW-1185">Reference proteome</keyword>
<evidence type="ECO:0000256" key="7">
    <source>
        <dbReference type="ARBA" id="ARBA00023157"/>
    </source>
</evidence>
<evidence type="ECO:0000256" key="3">
    <source>
        <dbReference type="ARBA" id="ARBA00022659"/>
    </source>
</evidence>
<evidence type="ECO:0000259" key="13">
    <source>
        <dbReference type="PROSITE" id="PS50923"/>
    </source>
</evidence>
<dbReference type="CDD" id="cd00033">
    <property type="entry name" value="CCP"/>
    <property type="match status" value="4"/>
</dbReference>
<sequence>MTASCAPRTAPPCRPESHFSSWGFIGVLLGALVLLLPVSSDACGDPPRFNSMRVRGVAQSSYRPGDTIEYECRLGYTLKRPPLATSTVCQPDNTWTPLQEACTRKSCPQPGEPINGEVRYVNGTLEFGSQIHYACNEGFNLIGQKILYCELVEETVSWSDNPPLCQVMSCSPPPKIQNGKYTRSDQEEFSYNDVVTYSCHPSNGPDEYSLVGESRLVCSGNDKWSSDPPECKVVKCEHPVLENGRLVSGFGKKFYYKATVVFECEEGFYLSGSNTVVCGANSTWEPAMPTCIKVSTLPSTKPPVSSVSG</sequence>
<dbReference type="GeneID" id="106800990"/>
<evidence type="ECO:0000256" key="6">
    <source>
        <dbReference type="ARBA" id="ARBA00023136"/>
    </source>
</evidence>
<feature type="chain" id="PRO_5045391990" description="Membrane cofactor protein" evidence="12">
    <location>
        <begin position="41"/>
        <end position="309"/>
    </location>
</feature>
<evidence type="ECO:0000256" key="1">
    <source>
        <dbReference type="ARBA" id="ARBA00004167"/>
    </source>
</evidence>
<keyword evidence="4 12" id="KW-0732">Signal</keyword>
<name>A0ABM1CGW2_CERSS</name>
<evidence type="ECO:0000256" key="8">
    <source>
        <dbReference type="ARBA" id="ARBA00023180"/>
    </source>
</evidence>
<feature type="domain" description="Sushi" evidence="13">
    <location>
        <begin position="234"/>
        <end position="293"/>
    </location>
</feature>
<dbReference type="InterPro" id="IPR017341">
    <property type="entry name" value="CD46"/>
</dbReference>